<evidence type="ECO:0000313" key="4">
    <source>
        <dbReference type="Proteomes" id="UP001144471"/>
    </source>
</evidence>
<dbReference type="AlphaFoldDB" id="A0A9W6LNT7"/>
<reference evidence="3" key="1">
    <citation type="submission" date="2022-12" db="EMBL/GenBank/DDBJ databases">
        <title>Reference genome sequencing for broad-spectrum identification of bacterial and archaeal isolates by mass spectrometry.</title>
        <authorList>
            <person name="Sekiguchi Y."/>
            <person name="Tourlousse D.M."/>
        </authorList>
    </citation>
    <scope>NUCLEOTIDE SEQUENCE</scope>
    <source>
        <strain evidence="3">10succ1</strain>
    </source>
</reference>
<evidence type="ECO:0000259" key="2">
    <source>
        <dbReference type="Pfam" id="PF11738"/>
    </source>
</evidence>
<organism evidence="3 4">
    <name type="scientific">Propionigenium maris DSM 9537</name>
    <dbReference type="NCBI Taxonomy" id="1123000"/>
    <lineage>
        <taxon>Bacteria</taxon>
        <taxon>Fusobacteriati</taxon>
        <taxon>Fusobacteriota</taxon>
        <taxon>Fusobacteriia</taxon>
        <taxon>Fusobacteriales</taxon>
        <taxon>Fusobacteriaceae</taxon>
        <taxon>Propionigenium</taxon>
    </lineage>
</organism>
<feature type="signal peptide" evidence="1">
    <location>
        <begin position="1"/>
        <end position="19"/>
    </location>
</feature>
<evidence type="ECO:0000256" key="1">
    <source>
        <dbReference type="SAM" id="SignalP"/>
    </source>
</evidence>
<keyword evidence="4" id="KW-1185">Reference proteome</keyword>
<dbReference type="EMBL" id="BSDY01000015">
    <property type="protein sequence ID" value="GLI57259.1"/>
    <property type="molecule type" value="Genomic_DNA"/>
</dbReference>
<accession>A0A9W6LNT7</accession>
<dbReference type="Gene3D" id="3.30.565.40">
    <property type="entry name" value="Fervidobacterium nodosum Rt17-B1 like"/>
    <property type="match status" value="1"/>
</dbReference>
<dbReference type="Proteomes" id="UP001144471">
    <property type="component" value="Unassembled WGS sequence"/>
</dbReference>
<dbReference type="RefSeq" id="WP_281836792.1">
    <property type="nucleotide sequence ID" value="NZ_BSDY01000015.1"/>
</dbReference>
<protein>
    <submittedName>
        <fullName evidence="3">Ferritin</fullName>
    </submittedName>
</protein>
<dbReference type="Pfam" id="PF11738">
    <property type="entry name" value="DUF3298"/>
    <property type="match status" value="1"/>
</dbReference>
<sequence length="236" mass="27758">MIRLFLLWSLLTTLTFSFGMDTEVVYQENTRYRIEGRIPKFVDKDNSARELSDALRLVNREIQGNFTEIKREVISSALEFGEEFPNSNLLPFTLKSTYVFPGNSKLPLASFLIETIYYTGGAHPIKIYKGYTVDTYTYYSLDTFFKSPEEARKYMVERIEERIEENLKNSQLGREEKIYFDNARVDLDDAAFYFRDNKFVFLFQSYAIAPYSSGNPEFTFTFSELREFLHNKWTGI</sequence>
<name>A0A9W6LNT7_9FUSO</name>
<feature type="chain" id="PRO_5040725371" evidence="1">
    <location>
        <begin position="20"/>
        <end position="236"/>
    </location>
</feature>
<feature type="domain" description="DUF3298" evidence="2">
    <location>
        <begin position="143"/>
        <end position="223"/>
    </location>
</feature>
<dbReference type="Gene3D" id="3.90.640.20">
    <property type="entry name" value="Heat-shock cognate protein, ATPase"/>
    <property type="match status" value="1"/>
</dbReference>
<keyword evidence="1" id="KW-0732">Signal</keyword>
<evidence type="ECO:0000313" key="3">
    <source>
        <dbReference type="EMBL" id="GLI57259.1"/>
    </source>
</evidence>
<dbReference type="InterPro" id="IPR037126">
    <property type="entry name" value="PdaC/RsiV-like_sf"/>
</dbReference>
<proteinExistence type="predicted"/>
<dbReference type="InterPro" id="IPR021729">
    <property type="entry name" value="DUF3298"/>
</dbReference>
<gene>
    <name evidence="3" type="ORF">PM10SUCC1_27730</name>
</gene>
<comment type="caution">
    <text evidence="3">The sequence shown here is derived from an EMBL/GenBank/DDBJ whole genome shotgun (WGS) entry which is preliminary data.</text>
</comment>